<dbReference type="EMBL" id="JACIEE010000006">
    <property type="protein sequence ID" value="MBB3978176.1"/>
    <property type="molecule type" value="Genomic_DNA"/>
</dbReference>
<accession>A0A7W6DBI0</accession>
<gene>
    <name evidence="1" type="ORF">GGQ64_003390</name>
</gene>
<organism evidence="1 2">
    <name type="scientific">Mycoplana azooxidifex</name>
    <dbReference type="NCBI Taxonomy" id="1636188"/>
    <lineage>
        <taxon>Bacteria</taxon>
        <taxon>Pseudomonadati</taxon>
        <taxon>Pseudomonadota</taxon>
        <taxon>Alphaproteobacteria</taxon>
        <taxon>Hyphomicrobiales</taxon>
        <taxon>Rhizobiaceae</taxon>
        <taxon>Mycoplana</taxon>
    </lineage>
</organism>
<comment type="caution">
    <text evidence="1">The sequence shown here is derived from an EMBL/GenBank/DDBJ whole genome shotgun (WGS) entry which is preliminary data.</text>
</comment>
<dbReference type="AlphaFoldDB" id="A0A7W6DBI0"/>
<protein>
    <submittedName>
        <fullName evidence="1">Uncharacterized protein</fullName>
    </submittedName>
</protein>
<dbReference type="Proteomes" id="UP000574761">
    <property type="component" value="Unassembled WGS sequence"/>
</dbReference>
<name>A0A7W6DBI0_9HYPH</name>
<evidence type="ECO:0000313" key="1">
    <source>
        <dbReference type="EMBL" id="MBB3978176.1"/>
    </source>
</evidence>
<reference evidence="1 2" key="1">
    <citation type="submission" date="2020-08" db="EMBL/GenBank/DDBJ databases">
        <title>Genomic Encyclopedia of Type Strains, Phase IV (KMG-IV): sequencing the most valuable type-strain genomes for metagenomic binning, comparative biology and taxonomic classification.</title>
        <authorList>
            <person name="Goeker M."/>
        </authorList>
    </citation>
    <scope>NUCLEOTIDE SEQUENCE [LARGE SCALE GENOMIC DNA]</scope>
    <source>
        <strain evidence="1 2">DSM 100211</strain>
    </source>
</reference>
<evidence type="ECO:0000313" key="2">
    <source>
        <dbReference type="Proteomes" id="UP000574761"/>
    </source>
</evidence>
<keyword evidence="2" id="KW-1185">Reference proteome</keyword>
<proteinExistence type="predicted"/>
<sequence length="60" mass="6996">MDEPGLHVGDERRRPFLSSGKSSLWIEATQFALDPIKFTDPLDAVLRDWTEVPVWDRERL</sequence>